<reference evidence="2 3" key="1">
    <citation type="submission" date="2021-05" db="EMBL/GenBank/DDBJ databases">
        <title>Genome Assembly of Synthetic Allotetraploid Brassica napus Reveals Homoeologous Exchanges between Subgenomes.</title>
        <authorList>
            <person name="Davis J.T."/>
        </authorList>
    </citation>
    <scope>NUCLEOTIDE SEQUENCE [LARGE SCALE GENOMIC DNA]</scope>
    <source>
        <strain evidence="3">cv. Da-Ae</strain>
        <tissue evidence="2">Seedling</tissue>
    </source>
</reference>
<protein>
    <submittedName>
        <fullName evidence="2">Uncharacterized protein</fullName>
    </submittedName>
</protein>
<organism evidence="2 3">
    <name type="scientific">Brassica napus</name>
    <name type="common">Rape</name>
    <dbReference type="NCBI Taxonomy" id="3708"/>
    <lineage>
        <taxon>Eukaryota</taxon>
        <taxon>Viridiplantae</taxon>
        <taxon>Streptophyta</taxon>
        <taxon>Embryophyta</taxon>
        <taxon>Tracheophyta</taxon>
        <taxon>Spermatophyta</taxon>
        <taxon>Magnoliopsida</taxon>
        <taxon>eudicotyledons</taxon>
        <taxon>Gunneridae</taxon>
        <taxon>Pentapetalae</taxon>
        <taxon>rosids</taxon>
        <taxon>malvids</taxon>
        <taxon>Brassicales</taxon>
        <taxon>Brassicaceae</taxon>
        <taxon>Brassiceae</taxon>
        <taxon>Brassica</taxon>
    </lineage>
</organism>
<dbReference type="PANTHER" id="PTHR15827">
    <property type="entry name" value="CYCLIN-DEPENDENT KINASE 2-INTERACTING PROTEIN"/>
    <property type="match status" value="1"/>
</dbReference>
<evidence type="ECO:0000313" key="3">
    <source>
        <dbReference type="Proteomes" id="UP000824890"/>
    </source>
</evidence>
<keyword evidence="3" id="KW-1185">Reference proteome</keyword>
<dbReference type="Proteomes" id="UP000824890">
    <property type="component" value="Unassembled WGS sequence"/>
</dbReference>
<evidence type="ECO:0000313" key="2">
    <source>
        <dbReference type="EMBL" id="KAH0898070.1"/>
    </source>
</evidence>
<proteinExistence type="predicted"/>
<dbReference type="PANTHER" id="PTHR15827:SF2">
    <property type="entry name" value="CYCLIN-DEPENDENT KINASE 2-INTERACTING PROTEIN"/>
    <property type="match status" value="1"/>
</dbReference>
<dbReference type="EMBL" id="JAGKQM010000012">
    <property type="protein sequence ID" value="KAH0898070.1"/>
    <property type="molecule type" value="Genomic_DNA"/>
</dbReference>
<sequence length="110" mass="12495">MKPSSGSIIQFSGSKEDSDDAGDCGGIPLFYFFNVSAFEKMAEELVEMFKREVILKFLNQTSSVGQRSFTMGVFYLTAWLAEINIDTHRKDEILAMLDCFYKAPSDLRDR</sequence>
<comment type="caution">
    <text evidence="2">The sequence shown here is derived from an EMBL/GenBank/DDBJ whole genome shotgun (WGS) entry which is preliminary data.</text>
</comment>
<name>A0ABQ8AZV0_BRANA</name>
<evidence type="ECO:0000256" key="1">
    <source>
        <dbReference type="SAM" id="MobiDB-lite"/>
    </source>
</evidence>
<gene>
    <name evidence="2" type="ORF">HID58_047638</name>
</gene>
<accession>A0ABQ8AZV0</accession>
<feature type="region of interest" description="Disordered" evidence="1">
    <location>
        <begin position="1"/>
        <end position="22"/>
    </location>
</feature>
<feature type="compositionally biased region" description="Polar residues" evidence="1">
    <location>
        <begin position="1"/>
        <end position="13"/>
    </location>
</feature>